<dbReference type="Proteomes" id="UP000051836">
    <property type="component" value="Unassembled WGS sequence"/>
</dbReference>
<gene>
    <name evidence="2" type="ORF">AAES_72214</name>
</gene>
<evidence type="ECO:0000313" key="3">
    <source>
        <dbReference type="Proteomes" id="UP000051836"/>
    </source>
</evidence>
<dbReference type="AlphaFoldDB" id="A0A0Q3RA55"/>
<dbReference type="EMBL" id="LMAW01001959">
    <property type="protein sequence ID" value="KQK82233.1"/>
    <property type="molecule type" value="Genomic_DNA"/>
</dbReference>
<name>A0A0Q3RA55_AMAAE</name>
<comment type="caution">
    <text evidence="2">The sequence shown here is derived from an EMBL/GenBank/DDBJ whole genome shotgun (WGS) entry which is preliminary data.</text>
</comment>
<feature type="compositionally biased region" description="Low complexity" evidence="1">
    <location>
        <begin position="59"/>
        <end position="75"/>
    </location>
</feature>
<accession>A0A0Q3RA55</accession>
<reference evidence="2 3" key="1">
    <citation type="submission" date="2015-10" db="EMBL/GenBank/DDBJ databases">
        <authorList>
            <person name="Gilbert D.G."/>
        </authorList>
    </citation>
    <scope>NUCLEOTIDE SEQUENCE [LARGE SCALE GENOMIC DNA]</scope>
    <source>
        <strain evidence="2">FVVF132</strain>
    </source>
</reference>
<proteinExistence type="predicted"/>
<evidence type="ECO:0000256" key="1">
    <source>
        <dbReference type="SAM" id="MobiDB-lite"/>
    </source>
</evidence>
<organism evidence="2 3">
    <name type="scientific">Amazona aestiva</name>
    <name type="common">Blue-fronted Amazon parrot</name>
    <dbReference type="NCBI Taxonomy" id="12930"/>
    <lineage>
        <taxon>Eukaryota</taxon>
        <taxon>Metazoa</taxon>
        <taxon>Chordata</taxon>
        <taxon>Craniata</taxon>
        <taxon>Vertebrata</taxon>
        <taxon>Euteleostomi</taxon>
        <taxon>Archelosauria</taxon>
        <taxon>Archosauria</taxon>
        <taxon>Dinosauria</taxon>
        <taxon>Saurischia</taxon>
        <taxon>Theropoda</taxon>
        <taxon>Coelurosauria</taxon>
        <taxon>Aves</taxon>
        <taxon>Neognathae</taxon>
        <taxon>Neoaves</taxon>
        <taxon>Telluraves</taxon>
        <taxon>Australaves</taxon>
        <taxon>Psittaciformes</taxon>
        <taxon>Psittacidae</taxon>
        <taxon>Amazona</taxon>
    </lineage>
</organism>
<protein>
    <submittedName>
        <fullName evidence="2">Uncharacterized protein</fullName>
    </submittedName>
</protein>
<keyword evidence="3" id="KW-1185">Reference proteome</keyword>
<evidence type="ECO:0000313" key="2">
    <source>
        <dbReference type="EMBL" id="KQK82233.1"/>
    </source>
</evidence>
<feature type="region of interest" description="Disordered" evidence="1">
    <location>
        <begin position="1"/>
        <end position="75"/>
    </location>
</feature>
<sequence length="75" mass="8028">MAEPSPTAAESIPRQPPNESLEPEPQEDAGDHAALPSKAEGEDLDCDKEQLVVKAGKHSSYTSPSDKYSSVISEF</sequence>